<proteinExistence type="predicted"/>
<geneLocation type="plasmid" evidence="1">
    <name>p23141-3</name>
</geneLocation>
<reference evidence="1" key="1">
    <citation type="submission" date="2017-08" db="EMBL/GenBank/DDBJ databases">
        <title>Complete sequence of p23141-1.</title>
        <authorList>
            <person name="Feng J."/>
            <person name="Yin Z."/>
            <person name="Zeng L."/>
            <person name="Jiang X."/>
            <person name="Zhan Z."/>
            <person name="Luo W."/>
            <person name="Zhao Y."/>
            <person name="Zhou D."/>
        </authorList>
    </citation>
    <scope>NUCLEOTIDE SEQUENCE</scope>
    <source>
        <strain evidence="1">23141</strain>
        <plasmid evidence="1">p23141-3</plasmid>
    </source>
</reference>
<dbReference type="EMBL" id="MF788071">
    <property type="protein sequence ID" value="AUF80623.1"/>
    <property type="molecule type" value="Genomic_DNA"/>
</dbReference>
<keyword evidence="1" id="KW-0614">Plasmid</keyword>
<organism evidence="1">
    <name type="scientific">Raoultella ornithinolytica</name>
    <name type="common">Klebsiella ornithinolytica</name>
    <dbReference type="NCBI Taxonomy" id="54291"/>
    <lineage>
        <taxon>Bacteria</taxon>
        <taxon>Pseudomonadati</taxon>
        <taxon>Pseudomonadota</taxon>
        <taxon>Gammaproteobacteria</taxon>
        <taxon>Enterobacterales</taxon>
        <taxon>Enterobacteriaceae</taxon>
        <taxon>Klebsiella/Raoultella group</taxon>
        <taxon>Raoultella</taxon>
    </lineage>
</organism>
<name>A0A2H4ZHE8_RAOOR</name>
<evidence type="ECO:0000313" key="1">
    <source>
        <dbReference type="EMBL" id="AUF80623.1"/>
    </source>
</evidence>
<accession>A0A2H4ZHE8</accession>
<sequence>MMSLWDALQMTNMISYQGLVRTFPRLNDVKILVVLKSSCESEIIHVLSL</sequence>
<protein>
    <submittedName>
        <fullName evidence="1">Uncharacterized protein</fullName>
    </submittedName>
</protein>
<dbReference type="AlphaFoldDB" id="A0A2H4ZHE8"/>